<dbReference type="Proteomes" id="UP000176944">
    <property type="component" value="Chromosome"/>
</dbReference>
<accession>A0A1D9FUN6</accession>
<dbReference type="SUPFAM" id="SSF143011">
    <property type="entry name" value="RelE-like"/>
    <property type="match status" value="1"/>
</dbReference>
<reference evidence="3" key="1">
    <citation type="submission" date="2016-10" db="EMBL/GenBank/DDBJ databases">
        <title>Comparative genomics uncovers the prolific and rare metabolic potential of the cyanobacterial genus Moorea.</title>
        <authorList>
            <person name="Leao T."/>
            <person name="Castelao G."/>
            <person name="Korobeynikov A."/>
            <person name="Monroe E.A."/>
            <person name="Podell S."/>
            <person name="Glukhov E."/>
            <person name="Allen E."/>
            <person name="Gerwick W.H."/>
            <person name="Gerwick L."/>
        </authorList>
    </citation>
    <scope>NUCLEOTIDE SEQUENCE [LARGE SCALE GENOMIC DNA]</scope>
    <source>
        <strain evidence="3">JHB</strain>
    </source>
</reference>
<dbReference type="Pfam" id="PF24732">
    <property type="entry name" value="ParE_like"/>
    <property type="match status" value="1"/>
</dbReference>
<evidence type="ECO:0000313" key="3">
    <source>
        <dbReference type="Proteomes" id="UP000176944"/>
    </source>
</evidence>
<name>A0A1D9FUN6_MOOP1</name>
<evidence type="ECO:0000259" key="1">
    <source>
        <dbReference type="Pfam" id="PF24732"/>
    </source>
</evidence>
<dbReference type="AlphaFoldDB" id="A0A1D9FUN6"/>
<organism evidence="2 3">
    <name type="scientific">Moorena producens (strain JHB)</name>
    <dbReference type="NCBI Taxonomy" id="1454205"/>
    <lineage>
        <taxon>Bacteria</taxon>
        <taxon>Bacillati</taxon>
        <taxon>Cyanobacteriota</taxon>
        <taxon>Cyanophyceae</taxon>
        <taxon>Coleofasciculales</taxon>
        <taxon>Coleofasciculaceae</taxon>
        <taxon>Moorena</taxon>
    </lineage>
</organism>
<dbReference type="InterPro" id="IPR035093">
    <property type="entry name" value="RelE/ParE_toxin_dom_sf"/>
</dbReference>
<gene>
    <name evidence="2" type="ORF">BJP36_03070</name>
</gene>
<feature type="domain" description="ParE-like toxin" evidence="1">
    <location>
        <begin position="19"/>
        <end position="81"/>
    </location>
</feature>
<dbReference type="InterPro" id="IPR056925">
    <property type="entry name" value="ParE-like"/>
</dbReference>
<proteinExistence type="predicted"/>
<sequence length="86" mass="10344">MKHLATPDFWYSYRQLPSEIQELADRCYELLKQDPRYPSLHFKKIGRFWSVRVGLHYRAIAVEKDNNLAWFWIGTHAEYDKILGSK</sequence>
<dbReference type="EMBL" id="CP017708">
    <property type="protein sequence ID" value="AOY79041.1"/>
    <property type="molecule type" value="Genomic_DNA"/>
</dbReference>
<evidence type="ECO:0000313" key="2">
    <source>
        <dbReference type="EMBL" id="AOY79041.1"/>
    </source>
</evidence>
<protein>
    <recommendedName>
        <fullName evidence="1">ParE-like toxin domain-containing protein</fullName>
    </recommendedName>
</protein>